<dbReference type="EMBL" id="CP013747">
    <property type="protein sequence ID" value="ALV39898.1"/>
    <property type="molecule type" value="Genomic_DNA"/>
</dbReference>
<gene>
    <name evidence="10" type="ORF">AU252_00905</name>
</gene>
<keyword evidence="6 9" id="KW-1133">Transmembrane helix</keyword>
<dbReference type="RefSeq" id="WP_058929114.1">
    <property type="nucleotide sequence ID" value="NZ_CP013747.1"/>
</dbReference>
<dbReference type="PANTHER" id="PTHR11795">
    <property type="entry name" value="BRANCHED-CHAIN AMINO ACID TRANSPORT SYSTEM PERMEASE PROTEIN LIVH"/>
    <property type="match status" value="1"/>
</dbReference>
<evidence type="ECO:0000256" key="8">
    <source>
        <dbReference type="ARBA" id="ARBA00037998"/>
    </source>
</evidence>
<evidence type="ECO:0000256" key="7">
    <source>
        <dbReference type="ARBA" id="ARBA00023136"/>
    </source>
</evidence>
<keyword evidence="4 9" id="KW-0812">Transmembrane</keyword>
<feature type="transmembrane region" description="Helical" evidence="9">
    <location>
        <begin position="181"/>
        <end position="204"/>
    </location>
</feature>
<feature type="transmembrane region" description="Helical" evidence="9">
    <location>
        <begin position="34"/>
        <end position="54"/>
    </location>
</feature>
<dbReference type="AlphaFoldDB" id="A0A0U3Q3T5"/>
<dbReference type="PANTHER" id="PTHR11795:SF450">
    <property type="entry name" value="ABC TRANSPORTER PERMEASE PROTEIN"/>
    <property type="match status" value="1"/>
</dbReference>
<evidence type="ECO:0000256" key="4">
    <source>
        <dbReference type="ARBA" id="ARBA00022692"/>
    </source>
</evidence>
<evidence type="ECO:0000256" key="6">
    <source>
        <dbReference type="ARBA" id="ARBA00022989"/>
    </source>
</evidence>
<evidence type="ECO:0000256" key="3">
    <source>
        <dbReference type="ARBA" id="ARBA00022475"/>
    </source>
</evidence>
<dbReference type="Proteomes" id="UP000065151">
    <property type="component" value="Chromosome"/>
</dbReference>
<feature type="transmembrane region" description="Helical" evidence="9">
    <location>
        <begin position="142"/>
        <end position="160"/>
    </location>
</feature>
<feature type="transmembrane region" description="Helical" evidence="9">
    <location>
        <begin position="210"/>
        <end position="232"/>
    </location>
</feature>
<evidence type="ECO:0000256" key="9">
    <source>
        <dbReference type="SAM" id="Phobius"/>
    </source>
</evidence>
<comment type="similarity">
    <text evidence="8">Belongs to the binding-protein-dependent transport system permease family. LivHM subfamily.</text>
</comment>
<feature type="transmembrane region" description="Helical" evidence="9">
    <location>
        <begin position="266"/>
        <end position="286"/>
    </location>
</feature>
<keyword evidence="5" id="KW-0029">Amino-acid transport</keyword>
<evidence type="ECO:0000256" key="1">
    <source>
        <dbReference type="ARBA" id="ARBA00004651"/>
    </source>
</evidence>
<evidence type="ECO:0000313" key="10">
    <source>
        <dbReference type="EMBL" id="ALV39898.1"/>
    </source>
</evidence>
<reference evidence="10 11" key="1">
    <citation type="submission" date="2015-12" db="EMBL/GenBank/DDBJ databases">
        <authorList>
            <person name="Shamseldin A."/>
            <person name="Moawad H."/>
            <person name="Abd El-Rahim W.M."/>
            <person name="Sadowsky M.J."/>
        </authorList>
    </citation>
    <scope>NUCLEOTIDE SEQUENCE [LARGE SCALE GENOMIC DNA]</scope>
    <source>
        <strain evidence="10 11">Ar51</strain>
    </source>
</reference>
<accession>A0A0U3Q3T5</accession>
<name>A0A0U3Q3T5_9MICC</name>
<dbReference type="Pfam" id="PF02653">
    <property type="entry name" value="BPD_transp_2"/>
    <property type="match status" value="1"/>
</dbReference>
<dbReference type="STRING" id="121292.AU252_00905"/>
<evidence type="ECO:0000313" key="11">
    <source>
        <dbReference type="Proteomes" id="UP000065151"/>
    </source>
</evidence>
<dbReference type="Gene3D" id="1.10.3470.10">
    <property type="entry name" value="ABC transporter involved in vitamin B12 uptake, BtuC"/>
    <property type="match status" value="1"/>
</dbReference>
<dbReference type="KEGG" id="psul:AU252_00905"/>
<evidence type="ECO:0000256" key="2">
    <source>
        <dbReference type="ARBA" id="ARBA00022448"/>
    </source>
</evidence>
<evidence type="ECO:0000256" key="5">
    <source>
        <dbReference type="ARBA" id="ARBA00022970"/>
    </source>
</evidence>
<dbReference type="GO" id="GO:0006865">
    <property type="term" value="P:amino acid transport"/>
    <property type="evidence" value="ECO:0007669"/>
    <property type="project" value="UniProtKB-KW"/>
</dbReference>
<sequence>MTELLYFTLVGLCIGAAYALVGSGISALFSGTGVLNFGQGEFVMIAALFVAVQTQRGENFILASLGASLIVLAVSFVVGLLFMRSAKSRRRDIDLIILATVGLSILLANLTGVLLGDQTYSVVSPMFGEGIAIGEFHLSYDYVAIVVVAAVVFILLAAFYRHTNVGIQMQAMSFDVEAARLSGVAVGRLTVVSWLLAGVVAAIGGCLLGSVILVHSTMGLALTISGFAAAMIGGLRRPMGAILGGIILGLAETYAARYLGTSARQLIAPLVIIIVIVLLPAGILSARSVATRKV</sequence>
<dbReference type="CDD" id="cd06582">
    <property type="entry name" value="TM_PBP1_LivH_like"/>
    <property type="match status" value="1"/>
</dbReference>
<organism evidence="10">
    <name type="scientific">Pseudarthrobacter sulfonivorans</name>
    <dbReference type="NCBI Taxonomy" id="121292"/>
    <lineage>
        <taxon>Bacteria</taxon>
        <taxon>Bacillati</taxon>
        <taxon>Actinomycetota</taxon>
        <taxon>Actinomycetes</taxon>
        <taxon>Micrococcales</taxon>
        <taxon>Micrococcaceae</taxon>
        <taxon>Pseudarthrobacter</taxon>
    </lineage>
</organism>
<dbReference type="InterPro" id="IPR037294">
    <property type="entry name" value="ABC_BtuC-like"/>
</dbReference>
<keyword evidence="2" id="KW-0813">Transport</keyword>
<dbReference type="GO" id="GO:0022857">
    <property type="term" value="F:transmembrane transporter activity"/>
    <property type="evidence" value="ECO:0007669"/>
    <property type="project" value="InterPro"/>
</dbReference>
<keyword evidence="7 9" id="KW-0472">Membrane</keyword>
<keyword evidence="3" id="KW-1003">Cell membrane</keyword>
<dbReference type="InterPro" id="IPR052157">
    <property type="entry name" value="BCAA_transport_permease"/>
</dbReference>
<feature type="transmembrane region" description="Helical" evidence="9">
    <location>
        <begin position="6"/>
        <end position="29"/>
    </location>
</feature>
<dbReference type="GO" id="GO:0005886">
    <property type="term" value="C:plasma membrane"/>
    <property type="evidence" value="ECO:0007669"/>
    <property type="project" value="UniProtKB-SubCell"/>
</dbReference>
<feature type="transmembrane region" description="Helical" evidence="9">
    <location>
        <begin position="239"/>
        <end position="260"/>
    </location>
</feature>
<comment type="subcellular location">
    <subcellularLocation>
        <location evidence="1">Cell membrane</location>
        <topology evidence="1">Multi-pass membrane protein</topology>
    </subcellularLocation>
</comment>
<feature type="transmembrane region" description="Helical" evidence="9">
    <location>
        <begin position="60"/>
        <end position="83"/>
    </location>
</feature>
<evidence type="ECO:0008006" key="12">
    <source>
        <dbReference type="Google" id="ProtNLM"/>
    </source>
</evidence>
<dbReference type="InterPro" id="IPR001851">
    <property type="entry name" value="ABC_transp_permease"/>
</dbReference>
<protein>
    <recommendedName>
        <fullName evidence="12">Branched-chain amino acid ABC transporter permease</fullName>
    </recommendedName>
</protein>
<proteinExistence type="inferred from homology"/>
<feature type="transmembrane region" description="Helical" evidence="9">
    <location>
        <begin position="95"/>
        <end position="116"/>
    </location>
</feature>